<keyword evidence="5" id="KW-0175">Coiled coil</keyword>
<dbReference type="Proteomes" id="UP001159427">
    <property type="component" value="Unassembled WGS sequence"/>
</dbReference>
<reference evidence="7 8" key="1">
    <citation type="submission" date="2022-05" db="EMBL/GenBank/DDBJ databases">
        <authorList>
            <consortium name="Genoscope - CEA"/>
            <person name="William W."/>
        </authorList>
    </citation>
    <scope>NUCLEOTIDE SEQUENCE [LARGE SCALE GENOMIC DNA]</scope>
</reference>
<sequence>MPVKDLLARIEELRDVMTSCQEKMSSLVKDYQVNVLQTAAVIAAAKITEEKAGIEKKRQRLRKQIEKERERSQETVKNVCSSAGKTIEALIRDQEKELREAVKCSEQQQEVEIAETQAKTDQKITDRKRKHSALQEECDDYEEDFACADCGRRSPCMFMCDQCHATTYCNELCQERDWDNHQKHCTKEVD</sequence>
<comment type="caution">
    <text evidence="7">The sequence shown here is derived from an EMBL/GenBank/DDBJ whole genome shotgun (WGS) entry which is preliminary data.</text>
</comment>
<proteinExistence type="predicted"/>
<evidence type="ECO:0000313" key="8">
    <source>
        <dbReference type="Proteomes" id="UP001159427"/>
    </source>
</evidence>
<dbReference type="PROSITE" id="PS50865">
    <property type="entry name" value="ZF_MYND_2"/>
    <property type="match status" value="1"/>
</dbReference>
<dbReference type="InterPro" id="IPR002893">
    <property type="entry name" value="Znf_MYND"/>
</dbReference>
<feature type="domain" description="MYND-type" evidence="6">
    <location>
        <begin position="147"/>
        <end position="185"/>
    </location>
</feature>
<feature type="coiled-coil region" evidence="5">
    <location>
        <begin position="3"/>
        <end position="78"/>
    </location>
</feature>
<dbReference type="SUPFAM" id="SSF144232">
    <property type="entry name" value="HIT/MYND zinc finger-like"/>
    <property type="match status" value="1"/>
</dbReference>
<evidence type="ECO:0000256" key="5">
    <source>
        <dbReference type="SAM" id="Coils"/>
    </source>
</evidence>
<keyword evidence="3" id="KW-0862">Zinc</keyword>
<dbReference type="PROSITE" id="PS01360">
    <property type="entry name" value="ZF_MYND_1"/>
    <property type="match status" value="1"/>
</dbReference>
<dbReference type="Gene3D" id="6.10.140.2220">
    <property type="match status" value="1"/>
</dbReference>
<protein>
    <recommendedName>
        <fullName evidence="6">MYND-type domain-containing protein</fullName>
    </recommendedName>
</protein>
<keyword evidence="1" id="KW-0479">Metal-binding</keyword>
<evidence type="ECO:0000256" key="3">
    <source>
        <dbReference type="ARBA" id="ARBA00022833"/>
    </source>
</evidence>
<evidence type="ECO:0000313" key="7">
    <source>
        <dbReference type="EMBL" id="CAH3024656.1"/>
    </source>
</evidence>
<keyword evidence="2 4" id="KW-0863">Zinc-finger</keyword>
<organism evidence="7 8">
    <name type="scientific">Porites evermanni</name>
    <dbReference type="NCBI Taxonomy" id="104178"/>
    <lineage>
        <taxon>Eukaryota</taxon>
        <taxon>Metazoa</taxon>
        <taxon>Cnidaria</taxon>
        <taxon>Anthozoa</taxon>
        <taxon>Hexacorallia</taxon>
        <taxon>Scleractinia</taxon>
        <taxon>Fungiina</taxon>
        <taxon>Poritidae</taxon>
        <taxon>Porites</taxon>
    </lineage>
</organism>
<keyword evidence="8" id="KW-1185">Reference proteome</keyword>
<evidence type="ECO:0000256" key="1">
    <source>
        <dbReference type="ARBA" id="ARBA00022723"/>
    </source>
</evidence>
<evidence type="ECO:0000259" key="6">
    <source>
        <dbReference type="PROSITE" id="PS50865"/>
    </source>
</evidence>
<name>A0ABN8M4V0_9CNID</name>
<evidence type="ECO:0000256" key="2">
    <source>
        <dbReference type="ARBA" id="ARBA00022771"/>
    </source>
</evidence>
<gene>
    <name evidence="7" type="ORF">PEVE_00023594</name>
</gene>
<accession>A0ABN8M4V0</accession>
<dbReference type="PRINTS" id="PR01875">
    <property type="entry name" value="ETOFAMILY"/>
</dbReference>
<dbReference type="Pfam" id="PF01753">
    <property type="entry name" value="zf-MYND"/>
    <property type="match status" value="1"/>
</dbReference>
<evidence type="ECO:0000256" key="4">
    <source>
        <dbReference type="PROSITE-ProRule" id="PRU00134"/>
    </source>
</evidence>
<dbReference type="InterPro" id="IPR013289">
    <property type="entry name" value="CBFA2T1/2/3"/>
</dbReference>
<dbReference type="EMBL" id="CALNXI010000313">
    <property type="protein sequence ID" value="CAH3024656.1"/>
    <property type="molecule type" value="Genomic_DNA"/>
</dbReference>